<keyword evidence="1" id="KW-0812">Transmembrane</keyword>
<evidence type="ECO:0000256" key="1">
    <source>
        <dbReference type="SAM" id="Phobius"/>
    </source>
</evidence>
<organism evidence="2 3">
    <name type="scientific">Sulfobacillus thermotolerans</name>
    <dbReference type="NCBI Taxonomy" id="338644"/>
    <lineage>
        <taxon>Bacteria</taxon>
        <taxon>Bacillati</taxon>
        <taxon>Bacillota</taxon>
        <taxon>Clostridia</taxon>
        <taxon>Eubacteriales</taxon>
        <taxon>Clostridiales Family XVII. Incertae Sedis</taxon>
        <taxon>Sulfobacillus</taxon>
    </lineage>
</organism>
<dbReference type="Proteomes" id="UP000325292">
    <property type="component" value="Chromosome"/>
</dbReference>
<sequence>MIITRTHTFRSFRSRALAVLMLLMALPVTFRRSLTRRMPAASGHTQEIIWIVIAVIVGLIAYAFFGNGGGGWTWFHNQLNSITQFSD</sequence>
<reference evidence="2 3" key="1">
    <citation type="journal article" date="2019" name="Sci. Rep.">
        <title>Sulfobacillus thermotolerans: new insights into resistance and metabolic capacities of acidophilic chemolithotrophs.</title>
        <authorList>
            <person name="Panyushkina A.E."/>
            <person name="Babenko V.V."/>
            <person name="Nikitina A.S."/>
            <person name="Selezneva O.V."/>
            <person name="Tsaplina I.A."/>
            <person name="Letarova M.A."/>
            <person name="Kostryukova E.S."/>
            <person name="Letarov A.V."/>
        </authorList>
    </citation>
    <scope>NUCLEOTIDE SEQUENCE [LARGE SCALE GENOMIC DNA]</scope>
    <source>
        <strain evidence="2 3">Kr1</strain>
    </source>
</reference>
<proteinExistence type="predicted"/>
<keyword evidence="1" id="KW-0472">Membrane</keyword>
<gene>
    <name evidence="2" type="ORF">BXT84_00505</name>
</gene>
<dbReference type="EMBL" id="CP019454">
    <property type="protein sequence ID" value="AUW92616.1"/>
    <property type="molecule type" value="Genomic_DNA"/>
</dbReference>
<evidence type="ECO:0008006" key="4">
    <source>
        <dbReference type="Google" id="ProtNLM"/>
    </source>
</evidence>
<keyword evidence="3" id="KW-1185">Reference proteome</keyword>
<name>A0ABN5GY51_9FIRM</name>
<accession>A0ABN5GY51</accession>
<feature type="transmembrane region" description="Helical" evidence="1">
    <location>
        <begin position="47"/>
        <end position="65"/>
    </location>
</feature>
<keyword evidence="1" id="KW-1133">Transmembrane helix</keyword>
<protein>
    <recommendedName>
        <fullName evidence="4">Cardiolipin synthase N-terminal domain-containing protein</fullName>
    </recommendedName>
</protein>
<evidence type="ECO:0000313" key="2">
    <source>
        <dbReference type="EMBL" id="AUW92616.1"/>
    </source>
</evidence>
<evidence type="ECO:0000313" key="3">
    <source>
        <dbReference type="Proteomes" id="UP000325292"/>
    </source>
</evidence>